<accession>A0ABT6H5E4</accession>
<evidence type="ECO:0000256" key="1">
    <source>
        <dbReference type="ARBA" id="ARBA00006336"/>
    </source>
</evidence>
<dbReference type="PANTHER" id="PTHR43540:SF1">
    <property type="entry name" value="ISOCHORISMATASE HYDROLASE"/>
    <property type="match status" value="1"/>
</dbReference>
<keyword evidence="5" id="KW-1185">Reference proteome</keyword>
<evidence type="ECO:0000313" key="5">
    <source>
        <dbReference type="Proteomes" id="UP001218246"/>
    </source>
</evidence>
<dbReference type="Proteomes" id="UP001218246">
    <property type="component" value="Unassembled WGS sequence"/>
</dbReference>
<organism evidence="4 5">
    <name type="scientific">Ectobacillus antri</name>
    <dbReference type="NCBI Taxonomy" id="2486280"/>
    <lineage>
        <taxon>Bacteria</taxon>
        <taxon>Bacillati</taxon>
        <taxon>Bacillota</taxon>
        <taxon>Bacilli</taxon>
        <taxon>Bacillales</taxon>
        <taxon>Bacillaceae</taxon>
        <taxon>Ectobacillus</taxon>
    </lineage>
</organism>
<reference evidence="4 5" key="1">
    <citation type="submission" date="2023-04" db="EMBL/GenBank/DDBJ databases">
        <title>Ectobacillus antri isolated from activated sludge.</title>
        <authorList>
            <person name="Yan P."/>
            <person name="Liu X."/>
        </authorList>
    </citation>
    <scope>NUCLEOTIDE SEQUENCE [LARGE SCALE GENOMIC DNA]</scope>
    <source>
        <strain evidence="4 5">C18H</strain>
    </source>
</reference>
<comment type="similarity">
    <text evidence="1">Belongs to the isochorismatase family.</text>
</comment>
<gene>
    <name evidence="4" type="ORF">P6P90_11325</name>
</gene>
<dbReference type="GO" id="GO:0016787">
    <property type="term" value="F:hydrolase activity"/>
    <property type="evidence" value="ECO:0007669"/>
    <property type="project" value="UniProtKB-KW"/>
</dbReference>
<dbReference type="EMBL" id="JARULN010000010">
    <property type="protein sequence ID" value="MDG5754560.1"/>
    <property type="molecule type" value="Genomic_DNA"/>
</dbReference>
<sequence length="187" mass="21404">MNTLFKNVPLIIIDVQKFFLQPHWGKRNNPDAERNMLRLLEGWRNSQRPVIFIQHISPTPPETWSVRERELREFQVGFEPLPHEYVVTKTVNSSFIDTNLEALLRELAAQNVVIVGLTTNHCVETTTRMAGNMGFSPFLVSDATATFDRIGPDGRLYKAQDIHNMTMVNLHEEFATIVTTEDVLLAL</sequence>
<dbReference type="RefSeq" id="WP_278018197.1">
    <property type="nucleotide sequence ID" value="NZ_JARRRY010000006.1"/>
</dbReference>
<evidence type="ECO:0000259" key="3">
    <source>
        <dbReference type="Pfam" id="PF00857"/>
    </source>
</evidence>
<dbReference type="InterPro" id="IPR050272">
    <property type="entry name" value="Isochorismatase-like_hydrls"/>
</dbReference>
<feature type="domain" description="Isochorismatase-like" evidence="3">
    <location>
        <begin position="10"/>
        <end position="182"/>
    </location>
</feature>
<dbReference type="Gene3D" id="3.40.50.850">
    <property type="entry name" value="Isochorismatase-like"/>
    <property type="match status" value="1"/>
</dbReference>
<evidence type="ECO:0000256" key="2">
    <source>
        <dbReference type="ARBA" id="ARBA00022801"/>
    </source>
</evidence>
<evidence type="ECO:0000313" key="4">
    <source>
        <dbReference type="EMBL" id="MDG5754560.1"/>
    </source>
</evidence>
<protein>
    <submittedName>
        <fullName evidence="4">Cysteine hydrolase family protein</fullName>
        <ecNumber evidence="4">3.-.-.-</ecNumber>
    </submittedName>
</protein>
<dbReference type="EC" id="3.-.-.-" evidence="4"/>
<dbReference type="PANTHER" id="PTHR43540">
    <property type="entry name" value="PEROXYUREIDOACRYLATE/UREIDOACRYLATE AMIDOHYDROLASE-RELATED"/>
    <property type="match status" value="1"/>
</dbReference>
<dbReference type="CDD" id="cd01014">
    <property type="entry name" value="nicotinamidase_related"/>
    <property type="match status" value="1"/>
</dbReference>
<dbReference type="Pfam" id="PF00857">
    <property type="entry name" value="Isochorismatase"/>
    <property type="match status" value="1"/>
</dbReference>
<dbReference type="InterPro" id="IPR036380">
    <property type="entry name" value="Isochorismatase-like_sf"/>
</dbReference>
<dbReference type="InterPro" id="IPR000868">
    <property type="entry name" value="Isochorismatase-like_dom"/>
</dbReference>
<keyword evidence="2 4" id="KW-0378">Hydrolase</keyword>
<comment type="caution">
    <text evidence="4">The sequence shown here is derived from an EMBL/GenBank/DDBJ whole genome shotgun (WGS) entry which is preliminary data.</text>
</comment>
<proteinExistence type="inferred from homology"/>
<dbReference type="SUPFAM" id="SSF52499">
    <property type="entry name" value="Isochorismatase-like hydrolases"/>
    <property type="match status" value="1"/>
</dbReference>
<name>A0ABT6H5E4_9BACI</name>